<evidence type="ECO:0000313" key="2">
    <source>
        <dbReference type="EMBL" id="AEP85842.1"/>
    </source>
</evidence>
<protein>
    <submittedName>
        <fullName evidence="2">Uncharacterized protein</fullName>
    </submittedName>
</protein>
<reference evidence="2 3" key="1">
    <citation type="journal article" date="2012" name="J. Bacteriol.">
        <title>Whole-genome sequences of Bacillus subtilis and close relatives.</title>
        <authorList>
            <person name="Earl A.M."/>
            <person name="Eppinger M."/>
            <person name="Fricke W.F."/>
            <person name="Rosovitz M.J."/>
            <person name="Rasko D.A."/>
            <person name="Daugherty S."/>
            <person name="Losick R."/>
            <person name="Kolter R."/>
            <person name="Ravel J."/>
        </authorList>
    </citation>
    <scope>NUCLEOTIDE SEQUENCE [LARGE SCALE GENOMIC DNA]</scope>
    <source>
        <strain evidence="3">DSM 15029 / JCM 12233 / NBRC 101239 / NRRL B-23049 / TU-B-10</strain>
    </source>
</reference>
<keyword evidence="3" id="KW-1185">Reference proteome</keyword>
<gene>
    <name evidence="2" type="ordered locus">GYO_1185</name>
</gene>
<feature type="transmembrane region" description="Helical" evidence="1">
    <location>
        <begin position="29"/>
        <end position="55"/>
    </location>
</feature>
<keyword evidence="1" id="KW-0812">Transmembrane</keyword>
<dbReference type="HOGENOM" id="CLU_3164765_0_0_9"/>
<dbReference type="STRING" id="1052585.GYO_1185"/>
<proteinExistence type="predicted"/>
<evidence type="ECO:0000313" key="3">
    <source>
        <dbReference type="Proteomes" id="UP000002651"/>
    </source>
</evidence>
<keyword evidence="1" id="KW-1133">Transmembrane helix</keyword>
<dbReference type="AlphaFoldDB" id="G4NUJ5"/>
<keyword evidence="1" id="KW-0472">Membrane</keyword>
<dbReference type="KEGG" id="bst:GYO_1185"/>
<name>G4NUJ5_BACS4</name>
<organism evidence="2 3">
    <name type="scientific">Bacillus spizizenii (strain DSM 15029 / JCM 12233 / NBRC 101239 / NRRL B-23049 / TU-B-10)</name>
    <name type="common">Bacillus subtilis subsp. spizizenii</name>
    <dbReference type="NCBI Taxonomy" id="1052585"/>
    <lineage>
        <taxon>Bacteria</taxon>
        <taxon>Bacillati</taxon>
        <taxon>Bacillota</taxon>
        <taxon>Bacilli</taxon>
        <taxon>Bacillales</taxon>
        <taxon>Bacillaceae</taxon>
        <taxon>Bacillus</taxon>
    </lineage>
</organism>
<sequence length="58" mass="6794">MRSTLFYSFPGLLSYPAVKIDTKKVTMTPIMMIVFTVSPPLQFFRAVRVWMILYFSLL</sequence>
<accession>G4NUJ5</accession>
<dbReference type="EMBL" id="CP002905">
    <property type="protein sequence ID" value="AEP85842.1"/>
    <property type="molecule type" value="Genomic_DNA"/>
</dbReference>
<evidence type="ECO:0000256" key="1">
    <source>
        <dbReference type="SAM" id="Phobius"/>
    </source>
</evidence>
<dbReference type="Proteomes" id="UP000002651">
    <property type="component" value="Chromosome"/>
</dbReference>